<dbReference type="RefSeq" id="WP_298993232.1">
    <property type="nucleotide sequence ID" value="NZ_JBHSCY010000002.1"/>
</dbReference>
<dbReference type="EMBL" id="JBHSCY010000002">
    <property type="protein sequence ID" value="MFC4269255.1"/>
    <property type="molecule type" value="Genomic_DNA"/>
</dbReference>
<dbReference type="Pfam" id="PF04134">
    <property type="entry name" value="DCC1-like"/>
    <property type="match status" value="1"/>
</dbReference>
<dbReference type="Proteomes" id="UP001595826">
    <property type="component" value="Unassembled WGS sequence"/>
</dbReference>
<gene>
    <name evidence="1" type="ORF">ACFOWD_10085</name>
</gene>
<dbReference type="InterPro" id="IPR007263">
    <property type="entry name" value="DCC1-like"/>
</dbReference>
<evidence type="ECO:0000313" key="1">
    <source>
        <dbReference type="EMBL" id="MFC4269255.1"/>
    </source>
</evidence>
<dbReference type="PANTHER" id="PTHR33639">
    <property type="entry name" value="THIOL-DISULFIDE OXIDOREDUCTASE DCC"/>
    <property type="match status" value="1"/>
</dbReference>
<dbReference type="InterPro" id="IPR052927">
    <property type="entry name" value="DCC_oxidoreductase"/>
</dbReference>
<organism evidence="1 2">
    <name type="scientific">Polaribacter marinivivus</name>
    <dbReference type="NCBI Taxonomy" id="1524260"/>
    <lineage>
        <taxon>Bacteria</taxon>
        <taxon>Pseudomonadati</taxon>
        <taxon>Bacteroidota</taxon>
        <taxon>Flavobacteriia</taxon>
        <taxon>Flavobacteriales</taxon>
        <taxon>Flavobacteriaceae</taxon>
    </lineage>
</organism>
<proteinExistence type="predicted"/>
<keyword evidence="2" id="KW-1185">Reference proteome</keyword>
<sequence length="138" mass="16110">MVDLPKGKKIILFDGVCNLCNNFVNMIIKKDKNNCFVFTALESNHGQKITNHLKIDTSKIESIILYEPGVSYDFKSTAALKIMREFKGFWWFFQLGYILPEPIRDGIYDIVAKNRYKWFGKKDSCMIPTPELKEKFLD</sequence>
<protein>
    <submittedName>
        <fullName evidence="1">Thiol-disulfide oxidoreductase DCC family protein</fullName>
    </submittedName>
</protein>
<accession>A0ABV8R9W1</accession>
<reference evidence="2" key="1">
    <citation type="journal article" date="2019" name="Int. J. Syst. Evol. Microbiol.">
        <title>The Global Catalogue of Microorganisms (GCM) 10K type strain sequencing project: providing services to taxonomists for standard genome sequencing and annotation.</title>
        <authorList>
            <consortium name="The Broad Institute Genomics Platform"/>
            <consortium name="The Broad Institute Genome Sequencing Center for Infectious Disease"/>
            <person name="Wu L."/>
            <person name="Ma J."/>
        </authorList>
    </citation>
    <scope>NUCLEOTIDE SEQUENCE [LARGE SCALE GENOMIC DNA]</scope>
    <source>
        <strain evidence="2">CECT 8655</strain>
    </source>
</reference>
<comment type="caution">
    <text evidence="1">The sequence shown here is derived from an EMBL/GenBank/DDBJ whole genome shotgun (WGS) entry which is preliminary data.</text>
</comment>
<name>A0ABV8R9W1_9FLAO</name>
<evidence type="ECO:0000313" key="2">
    <source>
        <dbReference type="Proteomes" id="UP001595826"/>
    </source>
</evidence>
<dbReference type="PANTHER" id="PTHR33639:SF2">
    <property type="entry name" value="DUF393 DOMAIN-CONTAINING PROTEIN"/>
    <property type="match status" value="1"/>
</dbReference>